<dbReference type="EMBL" id="JBHUOK010000030">
    <property type="protein sequence ID" value="MFD2790773.1"/>
    <property type="molecule type" value="Genomic_DNA"/>
</dbReference>
<dbReference type="RefSeq" id="WP_251806528.1">
    <property type="nucleotide sequence ID" value="NZ_JBHUOK010000030.1"/>
</dbReference>
<sequence length="232" mass="26348">MQINFFALALCLLFFACKTPMKTSKEQVEIISLFNGENLDKWTGDSRIWSVENGCIVGRTTDENQIERNTFLIFETPFSDFELRFKYKIIGGNSGVQYRSKVLDEDLFIVGGYQADMEAGTQHSGILYEEKGRGILAKRGEAVVVDEKGQKSVDQFANSESIQENIKSEQWNAYRIVAHGNHLQHFINGHKTIDVIDKEIEKKSDSGIIALQVHKGPNMEVYYKDIMIGKKP</sequence>
<organism evidence="2 3">
    <name type="scientific">Arenibacter antarcticus</name>
    <dbReference type="NCBI Taxonomy" id="2040469"/>
    <lineage>
        <taxon>Bacteria</taxon>
        <taxon>Pseudomonadati</taxon>
        <taxon>Bacteroidota</taxon>
        <taxon>Flavobacteriia</taxon>
        <taxon>Flavobacteriales</taxon>
        <taxon>Flavobacteriaceae</taxon>
        <taxon>Arenibacter</taxon>
    </lineage>
</organism>
<dbReference type="InterPro" id="IPR010496">
    <property type="entry name" value="AL/BT2_dom"/>
</dbReference>
<protein>
    <submittedName>
        <fullName evidence="2">DUF1080 domain-containing protein</fullName>
    </submittedName>
</protein>
<dbReference type="Proteomes" id="UP001597532">
    <property type="component" value="Unassembled WGS sequence"/>
</dbReference>
<dbReference type="Gene3D" id="2.60.120.560">
    <property type="entry name" value="Exo-inulinase, domain 1"/>
    <property type="match status" value="1"/>
</dbReference>
<proteinExistence type="predicted"/>
<evidence type="ECO:0000313" key="2">
    <source>
        <dbReference type="EMBL" id="MFD2790773.1"/>
    </source>
</evidence>
<name>A0ABW5VGH2_9FLAO</name>
<gene>
    <name evidence="2" type="ORF">ACFS1K_13445</name>
</gene>
<dbReference type="Pfam" id="PF06439">
    <property type="entry name" value="3keto-disac_hyd"/>
    <property type="match status" value="1"/>
</dbReference>
<evidence type="ECO:0000259" key="1">
    <source>
        <dbReference type="Pfam" id="PF06439"/>
    </source>
</evidence>
<evidence type="ECO:0000313" key="3">
    <source>
        <dbReference type="Proteomes" id="UP001597532"/>
    </source>
</evidence>
<comment type="caution">
    <text evidence="2">The sequence shown here is derived from an EMBL/GenBank/DDBJ whole genome shotgun (WGS) entry which is preliminary data.</text>
</comment>
<feature type="domain" description="3-keto-alpha-glucoside-1,2-lyase/3-keto-2-hydroxy-glucal hydratase" evidence="1">
    <location>
        <begin position="31"/>
        <end position="228"/>
    </location>
</feature>
<keyword evidence="3" id="KW-1185">Reference proteome</keyword>
<accession>A0ABW5VGH2</accession>
<reference evidence="3" key="1">
    <citation type="journal article" date="2019" name="Int. J. Syst. Evol. Microbiol.">
        <title>The Global Catalogue of Microorganisms (GCM) 10K type strain sequencing project: providing services to taxonomists for standard genome sequencing and annotation.</title>
        <authorList>
            <consortium name="The Broad Institute Genomics Platform"/>
            <consortium name="The Broad Institute Genome Sequencing Center for Infectious Disease"/>
            <person name="Wu L."/>
            <person name="Ma J."/>
        </authorList>
    </citation>
    <scope>NUCLEOTIDE SEQUENCE [LARGE SCALE GENOMIC DNA]</scope>
    <source>
        <strain evidence="3">KCTC 52924</strain>
    </source>
</reference>